<sequence length="497" mass="55328">MSKRTLISDVPQTPGGVHLCFGDVSADEIAVDEEISIKSSLFRTSTEPHMKTRSSSRKKSLVTPKTKEKFVVRKSTDLRRFKTVEDRVNALISSPMIEVRRRPLSQSQSFTSMEYLILQWWAVIQCADAILNRNAKIVCVGWLVSRSLVAPRTLESPVQEAANLDAEPEPMDDSENIPPGTETEPAPETVQAEQMEPSSIGEFRVLVDMEAARLKAARAAWEDVVEEEGSAIPDVGNTKTIAVEITELYLSALDSIRVAVGKCGLLLAKKFPFFHNLIDMADASPNSATEESAPSADINDLLGYWTTIAAEIEQIDSAFERLRVWRENSKWALESRPKTPSRYEAKKETTKPSSRLPRAKALNPSALPKNIVNKIKATPKSSKRLLRSGKKTASKIPAPSVPKRSTFAEFRAQLKAKRAETFKTPEAPKVAKTTSESYYLVLCAFRNCQETRLVLRLDVLHFSASVCTVRFFYLSILHTRANKLASDITLNSANPYQ</sequence>
<dbReference type="GO" id="GO:0023052">
    <property type="term" value="P:signaling"/>
    <property type="evidence" value="ECO:0007669"/>
    <property type="project" value="InterPro"/>
</dbReference>
<feature type="region of interest" description="Disordered" evidence="2">
    <location>
        <begin position="335"/>
        <end position="360"/>
    </location>
</feature>
<evidence type="ECO:0000313" key="4">
    <source>
        <dbReference type="Proteomes" id="UP000281553"/>
    </source>
</evidence>
<feature type="compositionally biased region" description="Acidic residues" evidence="2">
    <location>
        <begin position="166"/>
        <end position="175"/>
    </location>
</feature>
<name>A0A3P7M1E8_DIBLA</name>
<feature type="compositionally biased region" description="Basic and acidic residues" evidence="2">
    <location>
        <begin position="335"/>
        <end position="350"/>
    </location>
</feature>
<dbReference type="InterPro" id="IPR005026">
    <property type="entry name" value="SAPAP"/>
</dbReference>
<evidence type="ECO:0000256" key="1">
    <source>
        <dbReference type="ARBA" id="ARBA00008839"/>
    </source>
</evidence>
<evidence type="ECO:0000313" key="3">
    <source>
        <dbReference type="EMBL" id="VDN12141.1"/>
    </source>
</evidence>
<evidence type="ECO:0008006" key="5">
    <source>
        <dbReference type="Google" id="ProtNLM"/>
    </source>
</evidence>
<dbReference type="AlphaFoldDB" id="A0A3P7M1E8"/>
<evidence type="ECO:0000256" key="2">
    <source>
        <dbReference type="SAM" id="MobiDB-lite"/>
    </source>
</evidence>
<comment type="similarity">
    <text evidence="1">Belongs to the SAPAP family.</text>
</comment>
<gene>
    <name evidence="3" type="ORF">DILT_LOCUS7972</name>
</gene>
<keyword evidence="4" id="KW-1185">Reference proteome</keyword>
<feature type="compositionally biased region" description="Low complexity" evidence="2">
    <location>
        <begin position="178"/>
        <end position="189"/>
    </location>
</feature>
<feature type="region of interest" description="Disordered" evidence="2">
    <location>
        <begin position="161"/>
        <end position="196"/>
    </location>
</feature>
<dbReference type="Pfam" id="PF03359">
    <property type="entry name" value="GKAP"/>
    <property type="match status" value="1"/>
</dbReference>
<dbReference type="PANTHER" id="PTHR12353:SF1">
    <property type="entry name" value="DISKS LARGE-ASSOCIATED PROTEIN 5"/>
    <property type="match status" value="1"/>
</dbReference>
<dbReference type="PANTHER" id="PTHR12353">
    <property type="entry name" value="DISKS LARGE-ASSOCIATED PROTEIN DAP SAP90/PSD-95-ASSOCIATED PROTEIN"/>
    <property type="match status" value="1"/>
</dbReference>
<dbReference type="OrthoDB" id="10036956at2759"/>
<reference evidence="3 4" key="1">
    <citation type="submission" date="2018-11" db="EMBL/GenBank/DDBJ databases">
        <authorList>
            <consortium name="Pathogen Informatics"/>
        </authorList>
    </citation>
    <scope>NUCLEOTIDE SEQUENCE [LARGE SCALE GENOMIC DNA]</scope>
</reference>
<dbReference type="EMBL" id="UYRU01053143">
    <property type="protein sequence ID" value="VDN12141.1"/>
    <property type="molecule type" value="Genomic_DNA"/>
</dbReference>
<proteinExistence type="inferred from homology"/>
<dbReference type="Proteomes" id="UP000281553">
    <property type="component" value="Unassembled WGS sequence"/>
</dbReference>
<protein>
    <recommendedName>
        <fullName evidence="5">Guanylate kinase-associated protein mars</fullName>
    </recommendedName>
</protein>
<organism evidence="3 4">
    <name type="scientific">Dibothriocephalus latus</name>
    <name type="common">Fish tapeworm</name>
    <name type="synonym">Diphyllobothrium latum</name>
    <dbReference type="NCBI Taxonomy" id="60516"/>
    <lineage>
        <taxon>Eukaryota</taxon>
        <taxon>Metazoa</taxon>
        <taxon>Spiralia</taxon>
        <taxon>Lophotrochozoa</taxon>
        <taxon>Platyhelminthes</taxon>
        <taxon>Cestoda</taxon>
        <taxon>Eucestoda</taxon>
        <taxon>Diphyllobothriidea</taxon>
        <taxon>Diphyllobothriidae</taxon>
        <taxon>Dibothriocephalus</taxon>
    </lineage>
</organism>
<accession>A0A3P7M1E8</accession>